<reference evidence="2" key="1">
    <citation type="submission" date="2021-02" db="EMBL/GenBank/DDBJ databases">
        <authorList>
            <person name="Dougan E. K."/>
            <person name="Rhodes N."/>
            <person name="Thang M."/>
            <person name="Chan C."/>
        </authorList>
    </citation>
    <scope>NUCLEOTIDE SEQUENCE</scope>
</reference>
<comment type="caution">
    <text evidence="2">The sequence shown here is derived from an EMBL/GenBank/DDBJ whole genome shotgun (WGS) entry which is preliminary data.</text>
</comment>
<dbReference type="Proteomes" id="UP000626109">
    <property type="component" value="Unassembled WGS sequence"/>
</dbReference>
<sequence length="930" mass="104661">MHSDAQRRLWLPMSSLDRQPAAHPPSMPEVSQNIDEHVPSFNVVFSIPPGLRPPTCRGWLGRRRRLRLLRHVASPRGCCKQDCCRGVLRRPGALPVMQQWGKAWHALQPTSRRNALLRYLRERPVTRGKVDWQFLGHTVCRRGFQLLTGLSSWMLQVALAQHRAGEQFYQHKGYDRLHVVMNQMHGALWSLTMSLRERMPLKDTDPDEIVLPFHHKIFLFRLLKVWHDCRVKRGEPPLLERDPNYQTMLAVLRRPEFKKLRFHRVVDMGRCPLCSMLQYKCLTADPGTRPHWQSLAAQHQMLQRAQKTAYATGRQQAAVDFPSRELYMGMDGGSGFDFVLPHLAPADMEGPSKALAGSHSVPMKVMNGLVHGDHRSHVVLSPGVIIGGACHVCEVLMIMVNTAYEEHGDVPRTITSQLDNAPANHNILVLVFSGLYVLEQVTESSRVRFELEHHAHDIYDAFHAIHGSRVRRSTFYHHEELLSIIREAHEPAKLRASGCAASSGMGHDVLVSNLWKIRDLWEWLAPGYRNEKTRLTALTRGAFVNYDRLSKYHDFLLKKEAASTPSNIRVGLWAKRYMSCPESEYKFLGTVLTTDMFRKVVGSRTPPELQLSKADQKIDREHRTVDKLRKLSQGLLQGQFSAARLADATAMCERNWGHFQNSGGELPADGRRSLLPAELAAKMLADGKRGMVLVPTTSCMPLASGSAGSLLELVGKEQIGMPRQRVHTMADYFCLARGRDVPLVALYGQQPRTDAAFLAQSPAVGGYVATRRATHSALAQACPQLKRMPFWVWRVLHAYQPGDSFPRPVQGLLVATEPVFEAQVHAASDPDTCRGSLEPCWEELAGGQVMRTMAAKLKARARRQLFQQQGGKRNIDKSDNLLIPLTAFLRPGNLIGGGFHVTPARHVPGYVHQFIMCRLGSQSEPAEDHS</sequence>
<dbReference type="Pfam" id="PF25273">
    <property type="entry name" value="DUF7869"/>
    <property type="match status" value="1"/>
</dbReference>
<proteinExistence type="predicted"/>
<dbReference type="EMBL" id="CAJNNW010027624">
    <property type="protein sequence ID" value="CAE8692374.1"/>
    <property type="molecule type" value="Genomic_DNA"/>
</dbReference>
<protein>
    <recommendedName>
        <fullName evidence="1">DUF7869 domain-containing protein</fullName>
    </recommendedName>
</protein>
<evidence type="ECO:0000259" key="1">
    <source>
        <dbReference type="Pfam" id="PF25273"/>
    </source>
</evidence>
<dbReference type="AlphaFoldDB" id="A0A813JYN0"/>
<dbReference type="InterPro" id="IPR057191">
    <property type="entry name" value="DUF7869"/>
</dbReference>
<name>A0A813JYN0_POLGL</name>
<gene>
    <name evidence="2" type="ORF">PGLA2088_LOCUS27841</name>
</gene>
<feature type="domain" description="DUF7869" evidence="1">
    <location>
        <begin position="355"/>
        <end position="495"/>
    </location>
</feature>
<evidence type="ECO:0000313" key="3">
    <source>
        <dbReference type="Proteomes" id="UP000626109"/>
    </source>
</evidence>
<evidence type="ECO:0000313" key="2">
    <source>
        <dbReference type="EMBL" id="CAE8692374.1"/>
    </source>
</evidence>
<accession>A0A813JYN0</accession>
<organism evidence="2 3">
    <name type="scientific">Polarella glacialis</name>
    <name type="common">Dinoflagellate</name>
    <dbReference type="NCBI Taxonomy" id="89957"/>
    <lineage>
        <taxon>Eukaryota</taxon>
        <taxon>Sar</taxon>
        <taxon>Alveolata</taxon>
        <taxon>Dinophyceae</taxon>
        <taxon>Suessiales</taxon>
        <taxon>Suessiaceae</taxon>
        <taxon>Polarella</taxon>
    </lineage>
</organism>